<dbReference type="FunFam" id="3.40.50.720:FF:000462">
    <property type="entry name" value="Glyoxylate reductase (NADP+)"/>
    <property type="match status" value="1"/>
</dbReference>
<protein>
    <submittedName>
        <fullName evidence="6">Glyoxylate/hydroxypyruvate reductase B</fullName>
    </submittedName>
</protein>
<dbReference type="Gene3D" id="3.40.50.720">
    <property type="entry name" value="NAD(P)-binding Rossmann-like Domain"/>
    <property type="match status" value="2"/>
</dbReference>
<dbReference type="GO" id="GO:0051287">
    <property type="term" value="F:NAD binding"/>
    <property type="evidence" value="ECO:0007669"/>
    <property type="project" value="InterPro"/>
</dbReference>
<gene>
    <name evidence="6" type="primary">ghrB</name>
    <name evidence="6" type="ORF">GCM10011391_01420</name>
</gene>
<dbReference type="CDD" id="cd05301">
    <property type="entry name" value="GDH"/>
    <property type="match status" value="1"/>
</dbReference>
<evidence type="ECO:0000313" key="7">
    <source>
        <dbReference type="Proteomes" id="UP000628775"/>
    </source>
</evidence>
<comment type="caution">
    <text evidence="6">The sequence shown here is derived from an EMBL/GenBank/DDBJ whole genome shotgun (WGS) entry which is preliminary data.</text>
</comment>
<dbReference type="InterPro" id="IPR006139">
    <property type="entry name" value="D-isomer_2_OHA_DH_cat_dom"/>
</dbReference>
<proteinExistence type="inferred from homology"/>
<dbReference type="InterPro" id="IPR029753">
    <property type="entry name" value="D-isomer_DH_CS"/>
</dbReference>
<dbReference type="RefSeq" id="WP_188687857.1">
    <property type="nucleotide sequence ID" value="NZ_BMIR01000001.1"/>
</dbReference>
<evidence type="ECO:0000256" key="3">
    <source>
        <dbReference type="RuleBase" id="RU003719"/>
    </source>
</evidence>
<dbReference type="InterPro" id="IPR036291">
    <property type="entry name" value="NAD(P)-bd_dom_sf"/>
</dbReference>
<name>A0A8J2VHX9_9BACL</name>
<feature type="domain" description="D-isomer specific 2-hydroxyacid dehydrogenase catalytic" evidence="4">
    <location>
        <begin position="8"/>
        <end position="318"/>
    </location>
</feature>
<dbReference type="Pfam" id="PF00389">
    <property type="entry name" value="2-Hacid_dh"/>
    <property type="match status" value="1"/>
</dbReference>
<dbReference type="InterPro" id="IPR006140">
    <property type="entry name" value="D-isomer_DH_NAD-bd"/>
</dbReference>
<dbReference type="PANTHER" id="PTHR10996:SF283">
    <property type="entry name" value="GLYOXYLATE_HYDROXYPYRUVATE REDUCTASE B"/>
    <property type="match status" value="1"/>
</dbReference>
<sequence length="319" mass="35126">MFKLVAYSRLSDGLKQVLDQSCDVTVFNGITKENERAFKEALQNAEGLLGAGLPITESLLKHAPRLRYVGNVSAGYDNFDLEAMSAHGVMAVNAPNALTDTTADLIFGLVLSSARRITELDRFVRAKKWQTGIKADRFGVNVHHKTIGIIGMGRIGRAVAQRAARGFDMEVLYTKRHRDVKAEQELGITYKSLTELLQTSDFVCITLPLTAETHHFIDDKELKMMKPSAILVNGGRGPIINEQALIRALQDKTILGAGLDVYEQEPLSLDSPLLQLDNVVLAPHIGSATEETRTKMAEEAVHNLLQFINGEQPNNLLNP</sequence>
<dbReference type="AlphaFoldDB" id="A0A8J2VHX9"/>
<evidence type="ECO:0000313" key="6">
    <source>
        <dbReference type="EMBL" id="GGE26795.1"/>
    </source>
</evidence>
<dbReference type="GO" id="GO:0016618">
    <property type="term" value="F:hydroxypyruvate reductase [NAD(P)H] activity"/>
    <property type="evidence" value="ECO:0007669"/>
    <property type="project" value="TreeGrafter"/>
</dbReference>
<dbReference type="InterPro" id="IPR029752">
    <property type="entry name" value="D-isomer_DH_CS1"/>
</dbReference>
<evidence type="ECO:0000259" key="4">
    <source>
        <dbReference type="Pfam" id="PF00389"/>
    </source>
</evidence>
<reference evidence="6" key="2">
    <citation type="submission" date="2020-09" db="EMBL/GenBank/DDBJ databases">
        <authorList>
            <person name="Sun Q."/>
            <person name="Zhou Y."/>
        </authorList>
    </citation>
    <scope>NUCLEOTIDE SEQUENCE</scope>
    <source>
        <strain evidence="6">CGMCC 1.15371</strain>
    </source>
</reference>
<dbReference type="EMBL" id="BMIR01000001">
    <property type="protein sequence ID" value="GGE26795.1"/>
    <property type="molecule type" value="Genomic_DNA"/>
</dbReference>
<dbReference type="PANTHER" id="PTHR10996">
    <property type="entry name" value="2-HYDROXYACID DEHYDROGENASE-RELATED"/>
    <property type="match status" value="1"/>
</dbReference>
<reference evidence="6" key="1">
    <citation type="journal article" date="2014" name="Int. J. Syst. Evol. Microbiol.">
        <title>Complete genome sequence of Corynebacterium casei LMG S-19264T (=DSM 44701T), isolated from a smear-ripened cheese.</title>
        <authorList>
            <consortium name="US DOE Joint Genome Institute (JGI-PGF)"/>
            <person name="Walter F."/>
            <person name="Albersmeier A."/>
            <person name="Kalinowski J."/>
            <person name="Ruckert C."/>
        </authorList>
    </citation>
    <scope>NUCLEOTIDE SEQUENCE</scope>
    <source>
        <strain evidence="6">CGMCC 1.15371</strain>
    </source>
</reference>
<keyword evidence="2 3" id="KW-0560">Oxidoreductase</keyword>
<comment type="similarity">
    <text evidence="1 3">Belongs to the D-isomer specific 2-hydroxyacid dehydrogenase family.</text>
</comment>
<dbReference type="Pfam" id="PF02826">
    <property type="entry name" value="2-Hacid_dh_C"/>
    <property type="match status" value="1"/>
</dbReference>
<evidence type="ECO:0000259" key="5">
    <source>
        <dbReference type="Pfam" id="PF02826"/>
    </source>
</evidence>
<dbReference type="SUPFAM" id="SSF52283">
    <property type="entry name" value="Formate/glycerate dehydrogenase catalytic domain-like"/>
    <property type="match status" value="1"/>
</dbReference>
<dbReference type="SUPFAM" id="SSF51735">
    <property type="entry name" value="NAD(P)-binding Rossmann-fold domains"/>
    <property type="match status" value="1"/>
</dbReference>
<evidence type="ECO:0000256" key="1">
    <source>
        <dbReference type="ARBA" id="ARBA00005854"/>
    </source>
</evidence>
<keyword evidence="7" id="KW-1185">Reference proteome</keyword>
<dbReference type="GO" id="GO:0030267">
    <property type="term" value="F:glyoxylate reductase (NADPH) activity"/>
    <property type="evidence" value="ECO:0007669"/>
    <property type="project" value="TreeGrafter"/>
</dbReference>
<dbReference type="PROSITE" id="PS00671">
    <property type="entry name" value="D_2_HYDROXYACID_DH_3"/>
    <property type="match status" value="1"/>
</dbReference>
<dbReference type="Proteomes" id="UP000628775">
    <property type="component" value="Unassembled WGS sequence"/>
</dbReference>
<dbReference type="PROSITE" id="PS00065">
    <property type="entry name" value="D_2_HYDROXYACID_DH_1"/>
    <property type="match status" value="1"/>
</dbReference>
<feature type="domain" description="D-isomer specific 2-hydroxyacid dehydrogenase NAD-binding" evidence="5">
    <location>
        <begin position="107"/>
        <end position="286"/>
    </location>
</feature>
<organism evidence="6 7">
    <name type="scientific">Pullulanibacillus camelliae</name>
    <dbReference type="NCBI Taxonomy" id="1707096"/>
    <lineage>
        <taxon>Bacteria</taxon>
        <taxon>Bacillati</taxon>
        <taxon>Bacillota</taxon>
        <taxon>Bacilli</taxon>
        <taxon>Bacillales</taxon>
        <taxon>Sporolactobacillaceae</taxon>
        <taxon>Pullulanibacillus</taxon>
    </lineage>
</organism>
<evidence type="ECO:0000256" key="2">
    <source>
        <dbReference type="ARBA" id="ARBA00023002"/>
    </source>
</evidence>
<dbReference type="InterPro" id="IPR050223">
    <property type="entry name" value="D-isomer_2-hydroxyacid_DH"/>
</dbReference>
<dbReference type="GO" id="GO:0005829">
    <property type="term" value="C:cytosol"/>
    <property type="evidence" value="ECO:0007669"/>
    <property type="project" value="TreeGrafter"/>
</dbReference>
<accession>A0A8J2VHX9</accession>